<dbReference type="GO" id="GO:0022627">
    <property type="term" value="C:cytosolic small ribosomal subunit"/>
    <property type="evidence" value="ECO:0007669"/>
    <property type="project" value="TreeGrafter"/>
</dbReference>
<feature type="region of interest" description="Disordered" evidence="10">
    <location>
        <begin position="207"/>
        <end position="285"/>
    </location>
</feature>
<comment type="similarity">
    <text evidence="2">Belongs to the WD repeat EIF2A family.</text>
</comment>
<evidence type="ECO:0000256" key="5">
    <source>
        <dbReference type="ARBA" id="ARBA00022574"/>
    </source>
</evidence>
<evidence type="ECO:0000256" key="1">
    <source>
        <dbReference type="ARBA" id="ARBA00003993"/>
    </source>
</evidence>
<sequence>MFWNKRGTGVLLMTSTEVDKSGSSYYGKQALHFISTKGETAMVLLSKEGPIYSVGWSPKSSEFCVIYGFMPSKATLFNIKCEPVFEFGTGPRNCICYNPHGNILILGGFGNLQGNVELWDATARKLIAKMEAADTTLLRWSPDGEHFLTATTAPRLRMGNGFKIWHYSGTLLYERPWNKQEELWEVLWQLFPAGVFHEPVINYKPVEGIQPSQPQASKQAYRPPSARGRESNFKLHDDEEPASNTRPGGDSNPSKAALKQKKKREAKKAKKEQDGVNAGSSSGAAFTSNACTAAATTTTVASVVTNGDSTVAAPKLPVALADAELMGDPEKLKKIKKLKSKLVEISRLKEQRAAGRQLELNQLDKIKKEDELLKELQGLVL</sequence>
<reference evidence="12 13" key="1">
    <citation type="submission" date="2017-12" db="EMBL/GenBank/DDBJ databases">
        <title>Hemimetabolous genomes reveal molecular basis of termite eusociality.</title>
        <authorList>
            <person name="Harrison M.C."/>
            <person name="Jongepier E."/>
            <person name="Robertson H.M."/>
            <person name="Arning N."/>
            <person name="Bitard-Feildel T."/>
            <person name="Chao H."/>
            <person name="Childers C.P."/>
            <person name="Dinh H."/>
            <person name="Doddapaneni H."/>
            <person name="Dugan S."/>
            <person name="Gowin J."/>
            <person name="Greiner C."/>
            <person name="Han Y."/>
            <person name="Hu H."/>
            <person name="Hughes D.S.T."/>
            <person name="Huylmans A.-K."/>
            <person name="Kemena C."/>
            <person name="Kremer L.P.M."/>
            <person name="Lee S.L."/>
            <person name="Lopez-Ezquerra A."/>
            <person name="Mallet L."/>
            <person name="Monroy-Kuhn J.M."/>
            <person name="Moser A."/>
            <person name="Murali S.C."/>
            <person name="Muzny D.M."/>
            <person name="Otani S."/>
            <person name="Piulachs M.-D."/>
            <person name="Poelchau M."/>
            <person name="Qu J."/>
            <person name="Schaub F."/>
            <person name="Wada-Katsumata A."/>
            <person name="Worley K.C."/>
            <person name="Xie Q."/>
            <person name="Ylla G."/>
            <person name="Poulsen M."/>
            <person name="Gibbs R.A."/>
            <person name="Schal C."/>
            <person name="Richards S."/>
            <person name="Belles X."/>
            <person name="Korb J."/>
            <person name="Bornberg-Bauer E."/>
        </authorList>
    </citation>
    <scope>NUCLEOTIDE SEQUENCE [LARGE SCALE GENOMIC DNA]</scope>
    <source>
        <tissue evidence="12">Whole body</tissue>
    </source>
</reference>
<dbReference type="InterPro" id="IPR036322">
    <property type="entry name" value="WD40_repeat_dom_sf"/>
</dbReference>
<evidence type="ECO:0000313" key="13">
    <source>
        <dbReference type="Proteomes" id="UP000235965"/>
    </source>
</evidence>
<keyword evidence="6" id="KW-0677">Repeat</keyword>
<dbReference type="GO" id="GO:0000049">
    <property type="term" value="F:tRNA binding"/>
    <property type="evidence" value="ECO:0007669"/>
    <property type="project" value="TreeGrafter"/>
</dbReference>
<keyword evidence="13" id="KW-1185">Reference proteome</keyword>
<feature type="compositionally biased region" description="Polar residues" evidence="10">
    <location>
        <begin position="242"/>
        <end position="254"/>
    </location>
</feature>
<accession>A0A2J7QLB3</accession>
<keyword evidence="7" id="KW-0810">Translation regulation</keyword>
<dbReference type="InParanoid" id="A0A2J7QLB3"/>
<evidence type="ECO:0000256" key="8">
    <source>
        <dbReference type="ARBA" id="ARBA00022917"/>
    </source>
</evidence>
<dbReference type="GO" id="GO:0003743">
    <property type="term" value="F:translation initiation factor activity"/>
    <property type="evidence" value="ECO:0007669"/>
    <property type="project" value="UniProtKB-KW"/>
</dbReference>
<evidence type="ECO:0000256" key="9">
    <source>
        <dbReference type="ARBA" id="ARBA00023054"/>
    </source>
</evidence>
<evidence type="ECO:0000256" key="10">
    <source>
        <dbReference type="SAM" id="MobiDB-lite"/>
    </source>
</evidence>
<dbReference type="FunFam" id="2.130.10.10:FF:000149">
    <property type="entry name" value="Eukaryotic translation initiation factor 2A"/>
    <property type="match status" value="1"/>
</dbReference>
<dbReference type="PANTHER" id="PTHR13227">
    <property type="entry name" value="EUKARYOTIC TRANSLATION INITIATION FACTOR 2A"/>
    <property type="match status" value="1"/>
</dbReference>
<dbReference type="FunCoup" id="A0A2J7QLB3">
    <property type="interactions" value="2194"/>
</dbReference>
<evidence type="ECO:0000259" key="11">
    <source>
        <dbReference type="Pfam" id="PF08662"/>
    </source>
</evidence>
<comment type="caution">
    <text evidence="12">The sequence shown here is derived from an EMBL/GenBank/DDBJ whole genome shotgun (WGS) entry which is preliminary data.</text>
</comment>
<dbReference type="Pfam" id="PF08662">
    <property type="entry name" value="eIF2A"/>
    <property type="match status" value="1"/>
</dbReference>
<keyword evidence="8" id="KW-0648">Protein biosynthesis</keyword>
<name>A0A2J7QLB3_9NEOP</name>
<keyword evidence="4 12" id="KW-0396">Initiation factor</keyword>
<feature type="domain" description="Translation initiation factor beta propellor-like" evidence="11">
    <location>
        <begin position="1"/>
        <end position="186"/>
    </location>
</feature>
<keyword evidence="5" id="KW-0853">WD repeat</keyword>
<dbReference type="Proteomes" id="UP000235965">
    <property type="component" value="Unassembled WGS sequence"/>
</dbReference>
<feature type="compositionally biased region" description="Basic residues" evidence="10">
    <location>
        <begin position="258"/>
        <end position="270"/>
    </location>
</feature>
<dbReference type="AlphaFoldDB" id="A0A2J7QLB3"/>
<dbReference type="EMBL" id="NEVH01013250">
    <property type="protein sequence ID" value="PNF29347.1"/>
    <property type="molecule type" value="Genomic_DNA"/>
</dbReference>
<dbReference type="GO" id="GO:0003729">
    <property type="term" value="F:mRNA binding"/>
    <property type="evidence" value="ECO:0007669"/>
    <property type="project" value="TreeGrafter"/>
</dbReference>
<organism evidence="12 13">
    <name type="scientific">Cryptotermes secundus</name>
    <dbReference type="NCBI Taxonomy" id="105785"/>
    <lineage>
        <taxon>Eukaryota</taxon>
        <taxon>Metazoa</taxon>
        <taxon>Ecdysozoa</taxon>
        <taxon>Arthropoda</taxon>
        <taxon>Hexapoda</taxon>
        <taxon>Insecta</taxon>
        <taxon>Pterygota</taxon>
        <taxon>Neoptera</taxon>
        <taxon>Polyneoptera</taxon>
        <taxon>Dictyoptera</taxon>
        <taxon>Blattodea</taxon>
        <taxon>Blattoidea</taxon>
        <taxon>Termitoidae</taxon>
        <taxon>Kalotermitidae</taxon>
        <taxon>Cryptotermitinae</taxon>
        <taxon>Cryptotermes</taxon>
    </lineage>
</organism>
<proteinExistence type="inferred from homology"/>
<dbReference type="EMBL" id="NEVH01013250">
    <property type="protein sequence ID" value="PNF29348.1"/>
    <property type="molecule type" value="Genomic_DNA"/>
</dbReference>
<dbReference type="GO" id="GO:0006417">
    <property type="term" value="P:regulation of translation"/>
    <property type="evidence" value="ECO:0007669"/>
    <property type="project" value="UniProtKB-KW"/>
</dbReference>
<evidence type="ECO:0000256" key="4">
    <source>
        <dbReference type="ARBA" id="ARBA00022540"/>
    </source>
</evidence>
<dbReference type="InterPro" id="IPR013979">
    <property type="entry name" value="TIF_beta_prop-like"/>
</dbReference>
<evidence type="ECO:0000256" key="2">
    <source>
        <dbReference type="ARBA" id="ARBA00009573"/>
    </source>
</evidence>
<dbReference type="GO" id="GO:0043022">
    <property type="term" value="F:ribosome binding"/>
    <property type="evidence" value="ECO:0007669"/>
    <property type="project" value="TreeGrafter"/>
</dbReference>
<comment type="function">
    <text evidence="1">Functions in the early steps of protein synthesis of a small number of specific mRNAs. Acts by directing the binding of methionyl-tRNAi to 40S ribosomal subunits. In contrast to the eIF-2 complex, it binds methionyl-tRNAi to 40S subunits in a codon-dependent manner, whereas the eIF-2 complex binds methionyl-tRNAi to 40S subunits in a GTP-dependent manner.</text>
</comment>
<feature type="compositionally biased region" description="Basic and acidic residues" evidence="10">
    <location>
        <begin position="227"/>
        <end position="237"/>
    </location>
</feature>
<dbReference type="STRING" id="105785.A0A2J7QLB3"/>
<keyword evidence="9" id="KW-0175">Coiled coil</keyword>
<evidence type="ECO:0000256" key="7">
    <source>
        <dbReference type="ARBA" id="ARBA00022845"/>
    </source>
</evidence>
<gene>
    <name evidence="12" type="ORF">B7P43_G07830</name>
</gene>
<evidence type="ECO:0000256" key="6">
    <source>
        <dbReference type="ARBA" id="ARBA00022737"/>
    </source>
</evidence>
<dbReference type="InterPro" id="IPR015943">
    <property type="entry name" value="WD40/YVTN_repeat-like_dom_sf"/>
</dbReference>
<dbReference type="SUPFAM" id="SSF50978">
    <property type="entry name" value="WD40 repeat-like"/>
    <property type="match status" value="1"/>
</dbReference>
<protein>
    <recommendedName>
        <fullName evidence="3">Eukaryotic translation initiation factor 2A</fullName>
    </recommendedName>
</protein>
<dbReference type="OrthoDB" id="2194683at2759"/>
<dbReference type="Gene3D" id="2.130.10.10">
    <property type="entry name" value="YVTN repeat-like/Quinoprotein amine dehydrogenase"/>
    <property type="match status" value="1"/>
</dbReference>
<dbReference type="PANTHER" id="PTHR13227:SF0">
    <property type="entry name" value="EUKARYOTIC TRANSLATION INITIATION FACTOR 2A"/>
    <property type="match status" value="1"/>
</dbReference>
<evidence type="ECO:0000313" key="12">
    <source>
        <dbReference type="EMBL" id="PNF29348.1"/>
    </source>
</evidence>
<evidence type="ECO:0000256" key="3">
    <source>
        <dbReference type="ARBA" id="ARBA00013819"/>
    </source>
</evidence>
<dbReference type="InterPro" id="IPR011387">
    <property type="entry name" value="TIF2A"/>
</dbReference>